<feature type="region of interest" description="Disordered" evidence="1">
    <location>
        <begin position="775"/>
        <end position="802"/>
    </location>
</feature>
<dbReference type="PROSITE" id="PS50093">
    <property type="entry name" value="PKD"/>
    <property type="match status" value="1"/>
</dbReference>
<dbReference type="InterPro" id="IPR022409">
    <property type="entry name" value="PKD/Chitinase_dom"/>
</dbReference>
<sequence length="825" mass="89288">MPYESGRREFMVVTGGTVLSAGLLSGSGTAGAETGAMNPQSAEEISDEKYVIETNDGLALYDPTDGDPRQDDDQVLESATQTAGDEVRVAVTAVPVGPSFPSNGVADIWLGTYDTTGTATTGLESEAMTAQVERPDGTTDSFNVTTDENGGAHIEYDLSDESREDGTYTISVEHDETETTTQLQFSVGTWIDLTTRTFDPVHVDKEVTFAFLARNGEYPESDVELEMTVENPDGELVADQVATTDEDGFATISFTPHQTGAYRIEGVETTEGDQSAGGRVTAADVTGGQNLSLRHAIPGTESVYGGYLYDGDEMVADTTVTLQFRTNWDDEPVLEEEVTTDAGGFFLLEYELPSDVEEDLTVTAELSDEREVELTVDRIRVNEFDEGDDSDDEDESEDVSFGAWMWSPEPGEPVQIELGADDAGEPIVDEQVDIFLQYDHIGAPALSTSVTTDEDGTATTTFSVPESVPDNIWLGGEAVLQYEDEQYTSSIFASLQAYNINFSPSAIPGEESEFSVSATEIGTDEPSADIPLLFDAHYGTDSTGSFGTEYLLTDSDGQDSTSVAIPNDVRFHEYVNYINRYTSTTTYRWLEPEHPGSLTFADDTATPGGTIDVEFTTPDDSTAYGIVFASTWSPRDTIGARITSEEIVSLSIPDHTAGDSLSLRVWATDESGRYYSDTEWITVEDGEHPPTADFDVSLPEPYVDETVEFDAGPSAPGDASIVDYLWTIESDDSVELTGKSVTYAFPNSGEQTVSLTVTDANGHSDSTAETVAVLEGSPPEEAEDYADEETGKVETDGLRDGVDDWRLGRSDTDLLRDVIDLWRSS</sequence>
<feature type="compositionally biased region" description="Basic and acidic residues" evidence="1">
    <location>
        <begin position="789"/>
        <end position="802"/>
    </location>
</feature>
<feature type="domain" description="PKD" evidence="2">
    <location>
        <begin position="717"/>
        <end position="773"/>
    </location>
</feature>
<dbReference type="InterPro" id="IPR035986">
    <property type="entry name" value="PKD_dom_sf"/>
</dbReference>
<evidence type="ECO:0000259" key="2">
    <source>
        <dbReference type="PROSITE" id="PS50093"/>
    </source>
</evidence>
<dbReference type="AlphaFoldDB" id="A0A8J8Q3I0"/>
<dbReference type="PROSITE" id="PS50194">
    <property type="entry name" value="FILAMIN_REPEAT"/>
    <property type="match status" value="1"/>
</dbReference>
<evidence type="ECO:0000313" key="4">
    <source>
        <dbReference type="Proteomes" id="UP000766904"/>
    </source>
</evidence>
<name>A0A8J8Q3I0_9EURY</name>
<dbReference type="InterPro" id="IPR000601">
    <property type="entry name" value="PKD_dom"/>
</dbReference>
<dbReference type="Proteomes" id="UP000766904">
    <property type="component" value="Unassembled WGS sequence"/>
</dbReference>
<organism evidence="3 4">
    <name type="scientific">Natronococcus pandeyae</name>
    <dbReference type="NCBI Taxonomy" id="2055836"/>
    <lineage>
        <taxon>Archaea</taxon>
        <taxon>Methanobacteriati</taxon>
        <taxon>Methanobacteriota</taxon>
        <taxon>Stenosarchaea group</taxon>
        <taxon>Halobacteria</taxon>
        <taxon>Halobacteriales</taxon>
        <taxon>Natrialbaceae</taxon>
        <taxon>Natronococcus</taxon>
    </lineage>
</organism>
<dbReference type="InterPro" id="IPR017868">
    <property type="entry name" value="Filamin/ABP280_repeat-like"/>
</dbReference>
<dbReference type="CDD" id="cd00146">
    <property type="entry name" value="PKD"/>
    <property type="match status" value="1"/>
</dbReference>
<dbReference type="InterPro" id="IPR006311">
    <property type="entry name" value="TAT_signal"/>
</dbReference>
<dbReference type="Gene3D" id="2.60.40.10">
    <property type="entry name" value="Immunoglobulins"/>
    <property type="match status" value="1"/>
</dbReference>
<evidence type="ECO:0000313" key="3">
    <source>
        <dbReference type="EMBL" id="TYL38202.1"/>
    </source>
</evidence>
<proteinExistence type="predicted"/>
<dbReference type="SMART" id="SM00089">
    <property type="entry name" value="PKD"/>
    <property type="match status" value="1"/>
</dbReference>
<feature type="compositionally biased region" description="Acidic residues" evidence="1">
    <location>
        <begin position="778"/>
        <end position="788"/>
    </location>
</feature>
<dbReference type="SUPFAM" id="SSF49299">
    <property type="entry name" value="PKD domain"/>
    <property type="match status" value="1"/>
</dbReference>
<comment type="caution">
    <text evidence="3">The sequence shown here is derived from an EMBL/GenBank/DDBJ whole genome shotgun (WGS) entry which is preliminary data.</text>
</comment>
<dbReference type="Pfam" id="PF18911">
    <property type="entry name" value="PKD_4"/>
    <property type="match status" value="1"/>
</dbReference>
<dbReference type="EMBL" id="PHNJ01000006">
    <property type="protein sequence ID" value="TYL38202.1"/>
    <property type="molecule type" value="Genomic_DNA"/>
</dbReference>
<dbReference type="PROSITE" id="PS51318">
    <property type="entry name" value="TAT"/>
    <property type="match status" value="1"/>
</dbReference>
<keyword evidence="4" id="KW-1185">Reference proteome</keyword>
<evidence type="ECO:0000256" key="1">
    <source>
        <dbReference type="SAM" id="MobiDB-lite"/>
    </source>
</evidence>
<dbReference type="InterPro" id="IPR013783">
    <property type="entry name" value="Ig-like_fold"/>
</dbReference>
<dbReference type="OrthoDB" id="291513at2157"/>
<dbReference type="RefSeq" id="WP_148858515.1">
    <property type="nucleotide sequence ID" value="NZ_PHNJ01000006.1"/>
</dbReference>
<gene>
    <name evidence="3" type="ORF">CV102_13465</name>
</gene>
<accession>A0A8J8Q3I0</accession>
<reference evidence="3" key="1">
    <citation type="submission" date="2017-11" db="EMBL/GenBank/DDBJ databases">
        <authorList>
            <person name="Kajale S.C."/>
            <person name="Sharma A."/>
        </authorList>
    </citation>
    <scope>NUCLEOTIDE SEQUENCE</scope>
    <source>
        <strain evidence="3">LS1_42</strain>
    </source>
</reference>
<protein>
    <recommendedName>
        <fullName evidence="2">PKD domain-containing protein</fullName>
    </recommendedName>
</protein>